<dbReference type="STRING" id="13249.T1HPP9"/>
<dbReference type="HOGENOM" id="CLU_011856_3_1_1"/>
<dbReference type="VEuPathDB" id="VectorBase:RPRC006023"/>
<dbReference type="EnsemblMetazoa" id="RPRC006023-RA">
    <property type="protein sequence ID" value="RPRC006023-PA"/>
    <property type="gene ID" value="RPRC006023"/>
</dbReference>
<keyword evidence="4 6" id="KW-0456">Lyase</keyword>
<keyword evidence="8" id="KW-1185">Reference proteome</keyword>
<comment type="cofactor">
    <cofactor evidence="1 5 6">
        <name>pyridoxal 5'-phosphate</name>
        <dbReference type="ChEBI" id="CHEBI:597326"/>
    </cofactor>
</comment>
<dbReference type="AlphaFoldDB" id="T1HPP9"/>
<evidence type="ECO:0000256" key="5">
    <source>
        <dbReference type="PIRSR" id="PIRSR602129-50"/>
    </source>
</evidence>
<dbReference type="InterPro" id="IPR002129">
    <property type="entry name" value="PyrdxlP-dep_de-COase"/>
</dbReference>
<comment type="similarity">
    <text evidence="2 6">Belongs to the group II decarboxylase family.</text>
</comment>
<evidence type="ECO:0000256" key="3">
    <source>
        <dbReference type="ARBA" id="ARBA00022898"/>
    </source>
</evidence>
<dbReference type="PANTHER" id="PTHR11999:SF60">
    <property type="entry name" value="3,4-DIHYDROXYPHENYLACETALDEHYDE SYNTHASE"/>
    <property type="match status" value="1"/>
</dbReference>
<dbReference type="PRINTS" id="PR00800">
    <property type="entry name" value="YHDCRBOXLASE"/>
</dbReference>
<evidence type="ECO:0000313" key="7">
    <source>
        <dbReference type="EnsemblMetazoa" id="RPRC006023-PA"/>
    </source>
</evidence>
<dbReference type="InParanoid" id="T1HPP9"/>
<dbReference type="InterPro" id="IPR010977">
    <property type="entry name" value="Aromatic_deC"/>
</dbReference>
<dbReference type="GO" id="GO:0006520">
    <property type="term" value="P:amino acid metabolic process"/>
    <property type="evidence" value="ECO:0007669"/>
    <property type="project" value="InterPro"/>
</dbReference>
<accession>T1HPP9</accession>
<sequence length="500" mass="57072">MDSEEFKKFAKEAIDYIVDYNENVRERTVLPNVQPGYLSRLIPREVPENPEHWTQIIPDIERLIMPGITHWHSPMFNAYFPAGQSYPSIVGDILSAGIGCVGFNWMTSPACTELEVIVMDWLAKLLHLPEHFLASSNGPGGGILQQSGSEGILVALITAKDKMVRKVQGRYPDWDDGLIKAKLVAYSSDQSNSAIEKAGLLGSMKIRLLPSDNMGRIQPKLLQEAIIEDKNKGLIPCFVVATLGTTGICAFDDLNQVGEVCQKENVWLHVDAAYAGAAFMCPEYQYLLAGVEYADSFNMNPHKWLLINFDCSAFWIKNRNDLLNAFSVDRVYLRDRGDAREKYAPDYRNWEIPLGRRFRSLKLWLTLRLYGVTNLRNYIRKQCALAKHFESLVRQDSRFELVSPAIMGLACFRLKGEDSLTKELLKLITDKRELYMNAGSLRGKYFIRYAICSRFMEYKDVQIAWNIIVTQADLILARTRIIENIITMNSEKKNNKTWEK</sequence>
<dbReference type="Gene3D" id="3.90.1150.10">
    <property type="entry name" value="Aspartate Aminotransferase, domain 1"/>
    <property type="match status" value="1"/>
</dbReference>
<dbReference type="PROSITE" id="PS00392">
    <property type="entry name" value="DDC_GAD_HDC_YDC"/>
    <property type="match status" value="1"/>
</dbReference>
<dbReference type="OMA" id="FIRYAIC"/>
<reference evidence="7" key="1">
    <citation type="submission" date="2015-05" db="UniProtKB">
        <authorList>
            <consortium name="EnsemblMetazoa"/>
        </authorList>
    </citation>
    <scope>IDENTIFICATION</scope>
</reference>
<dbReference type="GO" id="GO:0030170">
    <property type="term" value="F:pyridoxal phosphate binding"/>
    <property type="evidence" value="ECO:0007669"/>
    <property type="project" value="InterPro"/>
</dbReference>
<feature type="modified residue" description="N6-(pyridoxal phosphate)lysine" evidence="5">
    <location>
        <position position="303"/>
    </location>
</feature>
<name>T1HPP9_RHOPR</name>
<dbReference type="FunFam" id="1.20.1340.10:FF:000001">
    <property type="entry name" value="Histidine decarboxylase"/>
    <property type="match status" value="1"/>
</dbReference>
<dbReference type="GO" id="GO:0004058">
    <property type="term" value="F:aromatic-L-amino-acid decarboxylase activity"/>
    <property type="evidence" value="ECO:0007669"/>
    <property type="project" value="TreeGrafter"/>
</dbReference>
<dbReference type="Gene3D" id="3.40.640.10">
    <property type="entry name" value="Type I PLP-dependent aspartate aminotransferase-like (Major domain)"/>
    <property type="match status" value="1"/>
</dbReference>
<proteinExistence type="inferred from homology"/>
<dbReference type="EMBL" id="ACPB03001467">
    <property type="status" value="NOT_ANNOTATED_CDS"/>
    <property type="molecule type" value="Genomic_DNA"/>
</dbReference>
<dbReference type="GO" id="GO:0006584">
    <property type="term" value="P:catecholamine metabolic process"/>
    <property type="evidence" value="ECO:0007669"/>
    <property type="project" value="TreeGrafter"/>
</dbReference>
<dbReference type="Gene3D" id="1.20.1340.10">
    <property type="entry name" value="dopa decarboxylase, N-terminal domain"/>
    <property type="match status" value="1"/>
</dbReference>
<organism evidence="7 8">
    <name type="scientific">Rhodnius prolixus</name>
    <name type="common">Triatomid bug</name>
    <dbReference type="NCBI Taxonomy" id="13249"/>
    <lineage>
        <taxon>Eukaryota</taxon>
        <taxon>Metazoa</taxon>
        <taxon>Ecdysozoa</taxon>
        <taxon>Arthropoda</taxon>
        <taxon>Hexapoda</taxon>
        <taxon>Insecta</taxon>
        <taxon>Pterygota</taxon>
        <taxon>Neoptera</taxon>
        <taxon>Paraneoptera</taxon>
        <taxon>Hemiptera</taxon>
        <taxon>Heteroptera</taxon>
        <taxon>Panheteroptera</taxon>
        <taxon>Cimicomorpha</taxon>
        <taxon>Reduviidae</taxon>
        <taxon>Triatominae</taxon>
        <taxon>Rhodnius</taxon>
    </lineage>
</organism>
<evidence type="ECO:0000256" key="2">
    <source>
        <dbReference type="ARBA" id="ARBA00009533"/>
    </source>
</evidence>
<keyword evidence="3 5" id="KW-0663">Pyridoxal phosphate</keyword>
<evidence type="ECO:0000313" key="8">
    <source>
        <dbReference type="Proteomes" id="UP000015103"/>
    </source>
</evidence>
<dbReference type="PANTHER" id="PTHR11999">
    <property type="entry name" value="GROUP II PYRIDOXAL-5-PHOSPHATE DECARBOXYLASE"/>
    <property type="match status" value="1"/>
</dbReference>
<dbReference type="InterPro" id="IPR015421">
    <property type="entry name" value="PyrdxlP-dep_Trfase_major"/>
</dbReference>
<evidence type="ECO:0000256" key="1">
    <source>
        <dbReference type="ARBA" id="ARBA00001933"/>
    </source>
</evidence>
<protein>
    <submittedName>
        <fullName evidence="7">Uncharacterized protein</fullName>
    </submittedName>
</protein>
<dbReference type="eggNOG" id="KOG0628">
    <property type="taxonomic scope" value="Eukaryota"/>
</dbReference>
<dbReference type="InterPro" id="IPR015424">
    <property type="entry name" value="PyrdxlP-dep_Trfase"/>
</dbReference>
<dbReference type="FunFam" id="3.40.640.10:FF:000025">
    <property type="entry name" value="Histidine decarboxylase"/>
    <property type="match status" value="1"/>
</dbReference>
<dbReference type="GO" id="GO:0005737">
    <property type="term" value="C:cytoplasm"/>
    <property type="evidence" value="ECO:0007669"/>
    <property type="project" value="TreeGrafter"/>
</dbReference>
<evidence type="ECO:0000256" key="4">
    <source>
        <dbReference type="ARBA" id="ARBA00023239"/>
    </source>
</evidence>
<evidence type="ECO:0000256" key="6">
    <source>
        <dbReference type="RuleBase" id="RU000382"/>
    </source>
</evidence>
<dbReference type="InterPro" id="IPR021115">
    <property type="entry name" value="Pyridoxal-P_BS"/>
</dbReference>
<dbReference type="GO" id="GO:0019752">
    <property type="term" value="P:carboxylic acid metabolic process"/>
    <property type="evidence" value="ECO:0007669"/>
    <property type="project" value="InterPro"/>
</dbReference>
<dbReference type="SUPFAM" id="SSF53383">
    <property type="entry name" value="PLP-dependent transferases"/>
    <property type="match status" value="1"/>
</dbReference>
<dbReference type="CDD" id="cd06450">
    <property type="entry name" value="DOPA_deC_like"/>
    <property type="match status" value="1"/>
</dbReference>
<dbReference type="Pfam" id="PF00282">
    <property type="entry name" value="Pyridoxal_deC"/>
    <property type="match status" value="1"/>
</dbReference>
<dbReference type="Proteomes" id="UP000015103">
    <property type="component" value="Unassembled WGS sequence"/>
</dbReference>
<dbReference type="InterPro" id="IPR015422">
    <property type="entry name" value="PyrdxlP-dep_Trfase_small"/>
</dbReference>